<evidence type="ECO:0000256" key="3">
    <source>
        <dbReference type="PROSITE-ProRule" id="PRU00023"/>
    </source>
</evidence>
<keyword evidence="1" id="KW-0677">Repeat</keyword>
<dbReference type="PANTHER" id="PTHR46680">
    <property type="entry name" value="NF-KAPPA-B INHIBITOR ALPHA"/>
    <property type="match status" value="1"/>
</dbReference>
<organism evidence="4 5">
    <name type="scientific">Trichogramma kaykai</name>
    <dbReference type="NCBI Taxonomy" id="54128"/>
    <lineage>
        <taxon>Eukaryota</taxon>
        <taxon>Metazoa</taxon>
        <taxon>Ecdysozoa</taxon>
        <taxon>Arthropoda</taxon>
        <taxon>Hexapoda</taxon>
        <taxon>Insecta</taxon>
        <taxon>Pterygota</taxon>
        <taxon>Neoptera</taxon>
        <taxon>Endopterygota</taxon>
        <taxon>Hymenoptera</taxon>
        <taxon>Apocrita</taxon>
        <taxon>Proctotrupomorpha</taxon>
        <taxon>Chalcidoidea</taxon>
        <taxon>Trichogrammatidae</taxon>
        <taxon>Trichogramma</taxon>
    </lineage>
</organism>
<reference evidence="4 5" key="1">
    <citation type="journal article" date="2024" name="bioRxiv">
        <title>A reference genome for Trichogramma kaykai: A tiny desert-dwelling parasitoid wasp with competing sex-ratio distorters.</title>
        <authorList>
            <person name="Culotta J."/>
            <person name="Lindsey A.R."/>
        </authorList>
    </citation>
    <scope>NUCLEOTIDE SEQUENCE [LARGE SCALE GENOMIC DNA]</scope>
    <source>
        <strain evidence="4 5">KSX58</strain>
    </source>
</reference>
<protein>
    <submittedName>
        <fullName evidence="4">Uncharacterized protein</fullName>
    </submittedName>
</protein>
<dbReference type="InterPro" id="IPR036770">
    <property type="entry name" value="Ankyrin_rpt-contain_sf"/>
</dbReference>
<dbReference type="PANTHER" id="PTHR46680:SF3">
    <property type="entry name" value="NF-KAPPA-B INHIBITOR CACTUS"/>
    <property type="match status" value="1"/>
</dbReference>
<dbReference type="InterPro" id="IPR051070">
    <property type="entry name" value="NF-kappa-B_inhibitor"/>
</dbReference>
<dbReference type="Gene3D" id="1.25.40.20">
    <property type="entry name" value="Ankyrin repeat-containing domain"/>
    <property type="match status" value="1"/>
</dbReference>
<comment type="caution">
    <text evidence="4">The sequence shown here is derived from an EMBL/GenBank/DDBJ whole genome shotgun (WGS) entry which is preliminary data.</text>
</comment>
<name>A0ABD2VSU2_9HYME</name>
<accession>A0ABD2VSU2</accession>
<dbReference type="PROSITE" id="PS50297">
    <property type="entry name" value="ANK_REP_REGION"/>
    <property type="match status" value="1"/>
</dbReference>
<evidence type="ECO:0000256" key="2">
    <source>
        <dbReference type="ARBA" id="ARBA00023043"/>
    </source>
</evidence>
<keyword evidence="5" id="KW-1185">Reference proteome</keyword>
<feature type="repeat" description="ANK" evidence="3">
    <location>
        <begin position="33"/>
        <end position="65"/>
    </location>
</feature>
<keyword evidence="2 3" id="KW-0040">ANK repeat</keyword>
<evidence type="ECO:0000256" key="1">
    <source>
        <dbReference type="ARBA" id="ARBA00022737"/>
    </source>
</evidence>
<dbReference type="SMART" id="SM00248">
    <property type="entry name" value="ANK"/>
    <property type="match status" value="2"/>
</dbReference>
<evidence type="ECO:0000313" key="4">
    <source>
        <dbReference type="EMBL" id="KAL3383795.1"/>
    </source>
</evidence>
<dbReference type="Proteomes" id="UP001627154">
    <property type="component" value="Unassembled WGS sequence"/>
</dbReference>
<dbReference type="PROSITE" id="PS50088">
    <property type="entry name" value="ANK_REPEAT"/>
    <property type="match status" value="1"/>
</dbReference>
<evidence type="ECO:0000313" key="5">
    <source>
        <dbReference type="Proteomes" id="UP001627154"/>
    </source>
</evidence>
<dbReference type="SUPFAM" id="SSF48403">
    <property type="entry name" value="Ankyrin repeat"/>
    <property type="match status" value="1"/>
</dbReference>
<dbReference type="EMBL" id="JBJJXI010000181">
    <property type="protein sequence ID" value="KAL3383795.1"/>
    <property type="molecule type" value="Genomic_DNA"/>
</dbReference>
<sequence>MYRYRRRYYVLTIFFETTKSERWWVKVDAQDNLGNTPLHLALLNGNPSAVKFLLVRGVCLNLANEKGETPLHIICKRAKNSNVIANEIFAIARKKRWLVLVDA</sequence>
<dbReference type="InterPro" id="IPR002110">
    <property type="entry name" value="Ankyrin_rpt"/>
</dbReference>
<dbReference type="AlphaFoldDB" id="A0ABD2VSU2"/>
<dbReference type="Pfam" id="PF13857">
    <property type="entry name" value="Ank_5"/>
    <property type="match status" value="1"/>
</dbReference>
<proteinExistence type="predicted"/>
<gene>
    <name evidence="4" type="ORF">TKK_020169</name>
</gene>